<keyword evidence="1 3" id="KW-0812">Transmembrane</keyword>
<evidence type="ECO:0000313" key="3">
    <source>
        <dbReference type="EMBL" id="CAL4760239.1"/>
    </source>
</evidence>
<evidence type="ECO:0000313" key="4">
    <source>
        <dbReference type="Proteomes" id="UP001152797"/>
    </source>
</evidence>
<organism evidence="2">
    <name type="scientific">Cladocopium goreaui</name>
    <dbReference type="NCBI Taxonomy" id="2562237"/>
    <lineage>
        <taxon>Eukaryota</taxon>
        <taxon>Sar</taxon>
        <taxon>Alveolata</taxon>
        <taxon>Dinophyceae</taxon>
        <taxon>Suessiales</taxon>
        <taxon>Symbiodiniaceae</taxon>
        <taxon>Cladocopium</taxon>
    </lineage>
</organism>
<feature type="transmembrane region" description="Helical" evidence="1">
    <location>
        <begin position="51"/>
        <end position="72"/>
    </location>
</feature>
<keyword evidence="4" id="KW-1185">Reference proteome</keyword>
<protein>
    <submittedName>
        <fullName evidence="3">Transmembrane protein</fullName>
    </submittedName>
</protein>
<keyword evidence="1" id="KW-1133">Transmembrane helix</keyword>
<gene>
    <name evidence="2" type="ORF">C1SCF055_LOCUS1462</name>
</gene>
<dbReference type="EMBL" id="CAMXCT030000043">
    <property type="protein sequence ID" value="CAL4760239.1"/>
    <property type="molecule type" value="Genomic_DNA"/>
</dbReference>
<reference evidence="3 4" key="2">
    <citation type="submission" date="2024-05" db="EMBL/GenBank/DDBJ databases">
        <authorList>
            <person name="Chen Y."/>
            <person name="Shah S."/>
            <person name="Dougan E. K."/>
            <person name="Thang M."/>
            <person name="Chan C."/>
        </authorList>
    </citation>
    <scope>NUCLEOTIDE SEQUENCE [LARGE SCALE GENOMIC DNA]</scope>
</reference>
<proteinExistence type="predicted"/>
<name>A0A9P1BGL1_9DINO</name>
<keyword evidence="1" id="KW-0472">Membrane</keyword>
<feature type="transmembrane region" description="Helical" evidence="1">
    <location>
        <begin position="199"/>
        <end position="221"/>
    </location>
</feature>
<evidence type="ECO:0000256" key="1">
    <source>
        <dbReference type="SAM" id="Phobius"/>
    </source>
</evidence>
<dbReference type="AlphaFoldDB" id="A0A9P1BGL1"/>
<comment type="caution">
    <text evidence="2">The sequence shown here is derived from an EMBL/GenBank/DDBJ whole genome shotgun (WGS) entry which is preliminary data.</text>
</comment>
<dbReference type="OrthoDB" id="10581586at2759"/>
<accession>A0A9P1BGL1</accession>
<dbReference type="EMBL" id="CAMXCT020000043">
    <property type="protein sequence ID" value="CAL1126302.1"/>
    <property type="molecule type" value="Genomic_DNA"/>
</dbReference>
<reference evidence="2" key="1">
    <citation type="submission" date="2022-10" db="EMBL/GenBank/DDBJ databases">
        <authorList>
            <person name="Chen Y."/>
            <person name="Dougan E. K."/>
            <person name="Chan C."/>
            <person name="Rhodes N."/>
            <person name="Thang M."/>
        </authorList>
    </citation>
    <scope>NUCLEOTIDE SEQUENCE</scope>
</reference>
<evidence type="ECO:0000313" key="2">
    <source>
        <dbReference type="EMBL" id="CAI3972927.1"/>
    </source>
</evidence>
<dbReference type="EMBL" id="CAMXCT010000043">
    <property type="protein sequence ID" value="CAI3972927.1"/>
    <property type="molecule type" value="Genomic_DNA"/>
</dbReference>
<sequence length="246" mass="26566">MVGLVSIAAGSASAMMTAGAVSVLCEAIPQGLALIVAVRGWDEPCNQPLQLWLAVVGAIGVSITVPAVLVLCRERRKIQQTMGNQEMVAYLVRKQRAQADQQAFEENESFENELKEFRTAPSLSDCLIRFVQCPLLIWEILGIVWYLNSSSDNQICSDSLRSLGYPRGRTLGSVKLAAVTEDIGLAATWLRRSIVLLKLFMPCVTCCCVIACGLGAGLAHLPEVAGEWGRFVRGKTSASHGFSHGD</sequence>
<dbReference type="Proteomes" id="UP001152797">
    <property type="component" value="Unassembled WGS sequence"/>
</dbReference>